<comment type="caution">
    <text evidence="2">The sequence shown here is derived from an EMBL/GenBank/DDBJ whole genome shotgun (WGS) entry which is preliminary data.</text>
</comment>
<dbReference type="AlphaFoldDB" id="A0A9W9ZJU6"/>
<reference evidence="2" key="1">
    <citation type="submission" date="2023-01" db="EMBL/GenBank/DDBJ databases">
        <title>Genome assembly of the deep-sea coral Lophelia pertusa.</title>
        <authorList>
            <person name="Herrera S."/>
            <person name="Cordes E."/>
        </authorList>
    </citation>
    <scope>NUCLEOTIDE SEQUENCE</scope>
    <source>
        <strain evidence="2">USNM1676648</strain>
        <tissue evidence="2">Polyp</tissue>
    </source>
</reference>
<accession>A0A9W9ZJU6</accession>
<feature type="compositionally biased region" description="Low complexity" evidence="1">
    <location>
        <begin position="213"/>
        <end position="226"/>
    </location>
</feature>
<feature type="compositionally biased region" description="Polar residues" evidence="1">
    <location>
        <begin position="18"/>
        <end position="29"/>
    </location>
</feature>
<gene>
    <name evidence="2" type="primary">WDR44_2</name>
    <name evidence="2" type="ORF">OS493_037617</name>
</gene>
<proteinExistence type="predicted"/>
<feature type="compositionally biased region" description="Polar residues" evidence="1">
    <location>
        <begin position="86"/>
        <end position="96"/>
    </location>
</feature>
<organism evidence="2 3">
    <name type="scientific">Desmophyllum pertusum</name>
    <dbReference type="NCBI Taxonomy" id="174260"/>
    <lineage>
        <taxon>Eukaryota</taxon>
        <taxon>Metazoa</taxon>
        <taxon>Cnidaria</taxon>
        <taxon>Anthozoa</taxon>
        <taxon>Hexacorallia</taxon>
        <taxon>Scleractinia</taxon>
        <taxon>Caryophylliina</taxon>
        <taxon>Caryophylliidae</taxon>
        <taxon>Desmophyllum</taxon>
    </lineage>
</organism>
<feature type="compositionally biased region" description="Basic and acidic residues" evidence="1">
    <location>
        <begin position="119"/>
        <end position="133"/>
    </location>
</feature>
<name>A0A9W9ZJU6_9CNID</name>
<evidence type="ECO:0000313" key="2">
    <source>
        <dbReference type="EMBL" id="KAJ7382028.1"/>
    </source>
</evidence>
<feature type="compositionally biased region" description="Acidic residues" evidence="1">
    <location>
        <begin position="1"/>
        <end position="13"/>
    </location>
</feature>
<sequence length="388" mass="41985">MQSESDSDNEFFDASEKLTLSGSFASESSRQTDVKIVQKDTEDGPSKAHADEVSLRYPLSEELKQSETASAVDQTHEAGIVKTHGESTALNQTTNDLQERQESDNSSLSNDTQQSDSKLVTHERTDQTTDCSDKVQNCSGEIELKSEKTLPEEKNLKVVKEEGSIEQESAPPVAPPRRRKKKKKAEGELQSPGSPVPSESPGPDSTVTTPTDQAAASPEEAFAQAALPKKQDDAAKELEPQTNDSEIRQEDPSIHVDANNKEMKTVLEKTSSTEVISALTLDSRLKSDSVASLGSARSDSYGSVASNISNGIFEKAGSYTSVVGAHGLVRYRSVSGRPLSDIEILEQVMVKNLDTGEAVPLSVAEEKLPKCTNPLALQIMRLTSEYSR</sequence>
<feature type="compositionally biased region" description="Basic and acidic residues" evidence="1">
    <location>
        <begin position="30"/>
        <end position="65"/>
    </location>
</feature>
<feature type="compositionally biased region" description="Polar residues" evidence="1">
    <location>
        <begin position="104"/>
        <end position="118"/>
    </location>
</feature>
<keyword evidence="3" id="KW-1185">Reference proteome</keyword>
<feature type="compositionally biased region" description="Basic and acidic residues" evidence="1">
    <location>
        <begin position="142"/>
        <end position="163"/>
    </location>
</feature>
<evidence type="ECO:0000313" key="3">
    <source>
        <dbReference type="Proteomes" id="UP001163046"/>
    </source>
</evidence>
<dbReference type="OrthoDB" id="5989713at2759"/>
<protein>
    <submittedName>
        <fullName evidence="2">WD repeat-containing protein 44</fullName>
    </submittedName>
</protein>
<feature type="compositionally biased region" description="Basic and acidic residues" evidence="1">
    <location>
        <begin position="229"/>
        <end position="260"/>
    </location>
</feature>
<dbReference type="EMBL" id="MU825946">
    <property type="protein sequence ID" value="KAJ7382028.1"/>
    <property type="molecule type" value="Genomic_DNA"/>
</dbReference>
<feature type="region of interest" description="Disordered" evidence="1">
    <location>
        <begin position="1"/>
        <end position="260"/>
    </location>
</feature>
<dbReference type="Proteomes" id="UP001163046">
    <property type="component" value="Unassembled WGS sequence"/>
</dbReference>
<evidence type="ECO:0000256" key="1">
    <source>
        <dbReference type="SAM" id="MobiDB-lite"/>
    </source>
</evidence>